<reference evidence="2" key="1">
    <citation type="journal article" date="2019" name="Int. J. Syst. Evol. Microbiol.">
        <title>The Global Catalogue of Microorganisms (GCM) 10K type strain sequencing project: providing services to taxonomists for standard genome sequencing and annotation.</title>
        <authorList>
            <consortium name="The Broad Institute Genomics Platform"/>
            <consortium name="The Broad Institute Genome Sequencing Center for Infectious Disease"/>
            <person name="Wu L."/>
            <person name="Ma J."/>
        </authorList>
    </citation>
    <scope>NUCLEOTIDE SEQUENCE [LARGE SCALE GENOMIC DNA]</scope>
    <source>
        <strain evidence="2">KCTC 52490</strain>
    </source>
</reference>
<protein>
    <recommendedName>
        <fullName evidence="3">RidA family protein</fullName>
    </recommendedName>
</protein>
<organism evidence="1 2">
    <name type="scientific">Spirosoma flavum</name>
    <dbReference type="NCBI Taxonomy" id="2048557"/>
    <lineage>
        <taxon>Bacteria</taxon>
        <taxon>Pseudomonadati</taxon>
        <taxon>Bacteroidota</taxon>
        <taxon>Cytophagia</taxon>
        <taxon>Cytophagales</taxon>
        <taxon>Cytophagaceae</taxon>
        <taxon>Spirosoma</taxon>
    </lineage>
</organism>
<proteinExistence type="predicted"/>
<dbReference type="Gene3D" id="3.30.1330.40">
    <property type="entry name" value="RutC-like"/>
    <property type="match status" value="1"/>
</dbReference>
<dbReference type="SUPFAM" id="SSF55298">
    <property type="entry name" value="YjgF-like"/>
    <property type="match status" value="1"/>
</dbReference>
<sequence length="90" mass="10195">MRPVEPWKWGKYTNSAQAVEIKQPDGTLYWSGQVAIDANGQASKANMRTPLIQTILHLDQLISEARYECGGMVRLTIFSMDRLTQQTILI</sequence>
<dbReference type="RefSeq" id="WP_381507969.1">
    <property type="nucleotide sequence ID" value="NZ_JBHUOM010000042.1"/>
</dbReference>
<name>A0ABW6ATV1_9BACT</name>
<evidence type="ECO:0008006" key="3">
    <source>
        <dbReference type="Google" id="ProtNLM"/>
    </source>
</evidence>
<dbReference type="EMBL" id="JBHUOM010000042">
    <property type="protein sequence ID" value="MFD2937670.1"/>
    <property type="molecule type" value="Genomic_DNA"/>
</dbReference>
<evidence type="ECO:0000313" key="2">
    <source>
        <dbReference type="Proteomes" id="UP001597512"/>
    </source>
</evidence>
<evidence type="ECO:0000313" key="1">
    <source>
        <dbReference type="EMBL" id="MFD2937670.1"/>
    </source>
</evidence>
<dbReference type="InterPro" id="IPR035959">
    <property type="entry name" value="RutC-like_sf"/>
</dbReference>
<gene>
    <name evidence="1" type="ORF">ACFS25_28125</name>
</gene>
<comment type="caution">
    <text evidence="1">The sequence shown here is derived from an EMBL/GenBank/DDBJ whole genome shotgun (WGS) entry which is preliminary data.</text>
</comment>
<dbReference type="Proteomes" id="UP001597512">
    <property type="component" value="Unassembled WGS sequence"/>
</dbReference>
<keyword evidence="2" id="KW-1185">Reference proteome</keyword>
<accession>A0ABW6ATV1</accession>